<sequence>MAYMDERYHQCRHLKCGLSLPNSALLYGKDTMPLLKDSQPVLQPAGEDVVSPCAHCLTGTNIRVDGLYVYQALVI</sequence>
<keyword evidence="2" id="KW-1185">Reference proteome</keyword>
<dbReference type="AlphaFoldDB" id="A0A7R9QCY3"/>
<proteinExistence type="predicted"/>
<protein>
    <submittedName>
        <fullName evidence="1">Uncharacterized protein</fullName>
    </submittedName>
</protein>
<dbReference type="Proteomes" id="UP000728032">
    <property type="component" value="Unassembled WGS sequence"/>
</dbReference>
<dbReference type="EMBL" id="CAJPVJ010000746">
    <property type="protein sequence ID" value="CAG2163298.1"/>
    <property type="molecule type" value="Genomic_DNA"/>
</dbReference>
<gene>
    <name evidence="1" type="ORF">ONB1V03_LOCUS2881</name>
</gene>
<name>A0A7R9QCY3_9ACAR</name>
<reference evidence="1" key="1">
    <citation type="submission" date="2020-11" db="EMBL/GenBank/DDBJ databases">
        <authorList>
            <person name="Tran Van P."/>
        </authorList>
    </citation>
    <scope>NUCLEOTIDE SEQUENCE</scope>
</reference>
<evidence type="ECO:0000313" key="1">
    <source>
        <dbReference type="EMBL" id="CAD7641033.1"/>
    </source>
</evidence>
<organism evidence="1">
    <name type="scientific">Oppiella nova</name>
    <dbReference type="NCBI Taxonomy" id="334625"/>
    <lineage>
        <taxon>Eukaryota</taxon>
        <taxon>Metazoa</taxon>
        <taxon>Ecdysozoa</taxon>
        <taxon>Arthropoda</taxon>
        <taxon>Chelicerata</taxon>
        <taxon>Arachnida</taxon>
        <taxon>Acari</taxon>
        <taxon>Acariformes</taxon>
        <taxon>Sarcoptiformes</taxon>
        <taxon>Oribatida</taxon>
        <taxon>Brachypylina</taxon>
        <taxon>Oppioidea</taxon>
        <taxon>Oppiidae</taxon>
        <taxon>Oppiella</taxon>
    </lineage>
</organism>
<evidence type="ECO:0000313" key="2">
    <source>
        <dbReference type="Proteomes" id="UP000728032"/>
    </source>
</evidence>
<dbReference type="EMBL" id="OC915571">
    <property type="protein sequence ID" value="CAD7641033.1"/>
    <property type="molecule type" value="Genomic_DNA"/>
</dbReference>
<accession>A0A7R9QCY3</accession>